<dbReference type="InParanoid" id="A0A1Y2BIM2"/>
<feature type="domain" description="Coenzyme PQQ synthesis protein F-like C-terminal lobe" evidence="11">
    <location>
        <begin position="790"/>
        <end position="888"/>
    </location>
</feature>
<dbReference type="GO" id="GO:0046872">
    <property type="term" value="F:metal ion binding"/>
    <property type="evidence" value="ECO:0007669"/>
    <property type="project" value="UniProtKB-KW"/>
</dbReference>
<dbReference type="InterPro" id="IPR032632">
    <property type="entry name" value="Peptidase_M16_M"/>
</dbReference>
<keyword evidence="5" id="KW-0862">Zinc</keyword>
<dbReference type="FunFam" id="3.30.830.10:FF:000003">
    <property type="entry name" value="Insulin-degrading enzyme"/>
    <property type="match status" value="1"/>
</dbReference>
<evidence type="ECO:0000259" key="10">
    <source>
        <dbReference type="Pfam" id="PF16187"/>
    </source>
</evidence>
<keyword evidence="6" id="KW-0482">Metalloprotease</keyword>
<keyword evidence="2" id="KW-0645">Protease</keyword>
<dbReference type="Gene3D" id="3.30.830.10">
    <property type="entry name" value="Metalloenzyme, LuxS/M16 peptidase-like"/>
    <property type="match status" value="4"/>
</dbReference>
<dbReference type="OrthoDB" id="952271at2759"/>
<dbReference type="InterPro" id="IPR011765">
    <property type="entry name" value="Pept_M16_N"/>
</dbReference>
<keyword evidence="13" id="KW-1185">Reference proteome</keyword>
<dbReference type="SUPFAM" id="SSF63411">
    <property type="entry name" value="LuxS/MPP-like metallohydrolase"/>
    <property type="match status" value="4"/>
</dbReference>
<dbReference type="InterPro" id="IPR054734">
    <property type="entry name" value="PqqF-like_C_4"/>
</dbReference>
<dbReference type="InterPro" id="IPR001431">
    <property type="entry name" value="Pept_M16_Zn_BS"/>
</dbReference>
<feature type="domain" description="Peptidase M16 N-terminal" evidence="8">
    <location>
        <begin position="41"/>
        <end position="173"/>
    </location>
</feature>
<dbReference type="AlphaFoldDB" id="A0A1Y2BIM2"/>
<feature type="domain" description="Peptidase M16 middle/third" evidence="10">
    <location>
        <begin position="397"/>
        <end position="684"/>
    </location>
</feature>
<dbReference type="FunFam" id="3.30.830.10:FF:000004">
    <property type="entry name" value="Putative insulin-degrading enzyme"/>
    <property type="match status" value="1"/>
</dbReference>
<dbReference type="Pfam" id="PF22456">
    <property type="entry name" value="PqqF-like_C_4"/>
    <property type="match status" value="1"/>
</dbReference>
<dbReference type="InterPro" id="IPR050626">
    <property type="entry name" value="Peptidase_M16"/>
</dbReference>
<dbReference type="GO" id="GO:0004222">
    <property type="term" value="F:metalloendopeptidase activity"/>
    <property type="evidence" value="ECO:0007669"/>
    <property type="project" value="InterPro"/>
</dbReference>
<evidence type="ECO:0000256" key="5">
    <source>
        <dbReference type="ARBA" id="ARBA00022833"/>
    </source>
</evidence>
<evidence type="ECO:0000256" key="6">
    <source>
        <dbReference type="ARBA" id="ARBA00023049"/>
    </source>
</evidence>
<dbReference type="Proteomes" id="UP000193986">
    <property type="component" value="Unassembled WGS sequence"/>
</dbReference>
<evidence type="ECO:0000259" key="9">
    <source>
        <dbReference type="Pfam" id="PF05193"/>
    </source>
</evidence>
<dbReference type="PANTHER" id="PTHR43690">
    <property type="entry name" value="NARDILYSIN"/>
    <property type="match status" value="1"/>
</dbReference>
<comment type="similarity">
    <text evidence="1 7">Belongs to the peptidase M16 family.</text>
</comment>
<gene>
    <name evidence="12" type="ORF">BCR39DRAFT_563368</name>
</gene>
<dbReference type="Pfam" id="PF00675">
    <property type="entry name" value="Peptidase_M16"/>
    <property type="match status" value="1"/>
</dbReference>
<dbReference type="STRING" id="71784.A0A1Y2BIM2"/>
<evidence type="ECO:0000259" key="8">
    <source>
        <dbReference type="Pfam" id="PF00675"/>
    </source>
</evidence>
<sequence>MSSPFPPPPPIPTADGPVNLILPPTEDRPHRYFVLPNGMEVVVVSDVKADKSAASMDVGVGHLSDPDDLPGCAHFCEHLLFMGTKTYPKENEYSSFLSAHNGHSNAYTAMTSTVYHFDVAADALEGALDRFSGFFTEPLFNEDCTEREIKAVDSEHKKNIQNDMWRFFQLEKFVFREDHPYHKFGTGNYETLWSKPKEAGRDPRQELIDWWAHHYCARRMKLAVIGKEDLDTLERWVRERFEKVPVKTEGREAVGSDGVRLAIVDSPIGPKQMKTITFTKPVRDARGLEITFPFPDVDHLYGVKPGQYISHFLGHEGRGSLQSYLKGKGWINVVRAGMMHGAAGFDFVKVTVDLTPLGLEHYQDVAIAIFKYIALLRSEPPSSSAFNEIKRIAEISFKFADKGKNQHYATSLSNLLQEPVPRDQIVSARSLLGEFDAEVLSQALQLLDPRRAVIGVTAKELPKEVEGSFDQKEPIYGTEYKQIPFSEELLKEALSGKPIPELHLPGENKFIPERLDVNQFDVTEPALRPELLRDTPLSRVWYKQDDRFWLPKATFQMALHSPLMNASPRHAVLGRLFCELFSDSITEDVYDADLAELSFSLQYTPEAISVGAAGFSDKLAVLVETMLTKLVAFEVDAARFGDIVEDVRQHWKNFKLGDPIHQAVHWDGYAVSQVAWTQDEKLAELEFIKPADVQAFGKEVLQRLWIETLIHGNTSSQGANEVQDMVERVLKPRPLAEAEKNTIRTLLLPSGTEHIWPMPVPNVAEVNSALIYHLYMGSPDDVILRAKLQLFDQIAHEPAFNTLRTKEQLGYIVGSSSSSRTGTIGLRVYVQSEKEPVYVETRVESFLDGMREYVEEMSDEDFENHKMSLIAKKEEKPKNLYEETGRFWSSISSRYYEFGKRETDISNLRKLTKSDILNLVNTSIHTSSSSRTKISVHMKSQYQGIKFDVSAAQPLIEAFTTHKVPIDNDALQALMSSQPDLDRVKEFARAAVNAVQGLAQDAKTNLENIVDGLKGVQGGGDQGVKVNVRESNVWIQDINAFKAGLVPSKAAQPLEPLKLAAKL</sequence>
<evidence type="ECO:0000313" key="13">
    <source>
        <dbReference type="Proteomes" id="UP000193986"/>
    </source>
</evidence>
<name>A0A1Y2BIM2_9TREE</name>
<dbReference type="InterPro" id="IPR007863">
    <property type="entry name" value="Peptidase_M16_C"/>
</dbReference>
<dbReference type="Pfam" id="PF16187">
    <property type="entry name" value="Peptidase_M16_M"/>
    <property type="match status" value="1"/>
</dbReference>
<dbReference type="GO" id="GO:0043171">
    <property type="term" value="P:peptide catabolic process"/>
    <property type="evidence" value="ECO:0007669"/>
    <property type="project" value="TreeGrafter"/>
</dbReference>
<organism evidence="12 13">
    <name type="scientific">Naematelia encephala</name>
    <dbReference type="NCBI Taxonomy" id="71784"/>
    <lineage>
        <taxon>Eukaryota</taxon>
        <taxon>Fungi</taxon>
        <taxon>Dikarya</taxon>
        <taxon>Basidiomycota</taxon>
        <taxon>Agaricomycotina</taxon>
        <taxon>Tremellomycetes</taxon>
        <taxon>Tremellales</taxon>
        <taxon>Naemateliaceae</taxon>
        <taxon>Naematelia</taxon>
    </lineage>
</organism>
<dbReference type="FunCoup" id="A0A1Y2BIM2">
    <property type="interactions" value="385"/>
</dbReference>
<dbReference type="Pfam" id="PF05193">
    <property type="entry name" value="Peptidase_M16_C"/>
    <property type="match status" value="1"/>
</dbReference>
<dbReference type="GO" id="GO:0051603">
    <property type="term" value="P:proteolysis involved in protein catabolic process"/>
    <property type="evidence" value="ECO:0007669"/>
    <property type="project" value="TreeGrafter"/>
</dbReference>
<feature type="domain" description="Peptidase M16 C-terminal" evidence="9">
    <location>
        <begin position="204"/>
        <end position="391"/>
    </location>
</feature>
<evidence type="ECO:0000256" key="7">
    <source>
        <dbReference type="RuleBase" id="RU004447"/>
    </source>
</evidence>
<dbReference type="GO" id="GO:0005829">
    <property type="term" value="C:cytosol"/>
    <property type="evidence" value="ECO:0007669"/>
    <property type="project" value="TreeGrafter"/>
</dbReference>
<protein>
    <submittedName>
        <fullName evidence="12">Putative A-factor processing enzyme</fullName>
    </submittedName>
</protein>
<keyword evidence="3" id="KW-0479">Metal-binding</keyword>
<accession>A0A1Y2BIM2</accession>
<reference evidence="12 13" key="1">
    <citation type="submission" date="2016-07" db="EMBL/GenBank/DDBJ databases">
        <title>Pervasive Adenine N6-methylation of Active Genes in Fungi.</title>
        <authorList>
            <consortium name="DOE Joint Genome Institute"/>
            <person name="Mondo S.J."/>
            <person name="Dannebaum R.O."/>
            <person name="Kuo R.C."/>
            <person name="Labutti K."/>
            <person name="Haridas S."/>
            <person name="Kuo A."/>
            <person name="Salamov A."/>
            <person name="Ahrendt S.R."/>
            <person name="Lipzen A."/>
            <person name="Sullivan W."/>
            <person name="Andreopoulos W.B."/>
            <person name="Clum A."/>
            <person name="Lindquist E."/>
            <person name="Daum C."/>
            <person name="Ramamoorthy G.K."/>
            <person name="Gryganskyi A."/>
            <person name="Culley D."/>
            <person name="Magnuson J.K."/>
            <person name="James T.Y."/>
            <person name="O'Malley M.A."/>
            <person name="Stajich J.E."/>
            <person name="Spatafora J.W."/>
            <person name="Visel A."/>
            <person name="Grigoriev I.V."/>
        </authorList>
    </citation>
    <scope>NUCLEOTIDE SEQUENCE [LARGE SCALE GENOMIC DNA]</scope>
    <source>
        <strain evidence="12 13">68-887.2</strain>
    </source>
</reference>
<evidence type="ECO:0000313" key="12">
    <source>
        <dbReference type="EMBL" id="ORY34641.1"/>
    </source>
</evidence>
<evidence type="ECO:0000256" key="3">
    <source>
        <dbReference type="ARBA" id="ARBA00022723"/>
    </source>
</evidence>
<proteinExistence type="inferred from homology"/>
<dbReference type="PROSITE" id="PS00143">
    <property type="entry name" value="INSULINASE"/>
    <property type="match status" value="1"/>
</dbReference>
<comment type="caution">
    <text evidence="12">The sequence shown here is derived from an EMBL/GenBank/DDBJ whole genome shotgun (WGS) entry which is preliminary data.</text>
</comment>
<evidence type="ECO:0000256" key="2">
    <source>
        <dbReference type="ARBA" id="ARBA00022670"/>
    </source>
</evidence>
<keyword evidence="4" id="KW-0378">Hydrolase</keyword>
<dbReference type="GO" id="GO:0005739">
    <property type="term" value="C:mitochondrion"/>
    <property type="evidence" value="ECO:0007669"/>
    <property type="project" value="TreeGrafter"/>
</dbReference>
<dbReference type="InterPro" id="IPR011249">
    <property type="entry name" value="Metalloenz_LuxS/M16"/>
</dbReference>
<evidence type="ECO:0000256" key="1">
    <source>
        <dbReference type="ARBA" id="ARBA00007261"/>
    </source>
</evidence>
<dbReference type="EMBL" id="MCFC01000002">
    <property type="protein sequence ID" value="ORY34641.1"/>
    <property type="molecule type" value="Genomic_DNA"/>
</dbReference>
<evidence type="ECO:0000256" key="4">
    <source>
        <dbReference type="ARBA" id="ARBA00022801"/>
    </source>
</evidence>
<dbReference type="PANTHER" id="PTHR43690:SF18">
    <property type="entry name" value="INSULIN-DEGRADING ENZYME-RELATED"/>
    <property type="match status" value="1"/>
</dbReference>
<dbReference type="FunFam" id="3.30.830.10:FF:000005">
    <property type="entry name" value="nardilysin isoform X1"/>
    <property type="match status" value="1"/>
</dbReference>
<evidence type="ECO:0000259" key="11">
    <source>
        <dbReference type="Pfam" id="PF22456"/>
    </source>
</evidence>